<protein>
    <recommendedName>
        <fullName evidence="4">Secreted protein</fullName>
    </recommendedName>
</protein>
<dbReference type="Proteomes" id="UP001223390">
    <property type="component" value="Unassembled WGS sequence"/>
</dbReference>
<organism evidence="2 3">
    <name type="scientific">Streptomyces katrae</name>
    <dbReference type="NCBI Taxonomy" id="68223"/>
    <lineage>
        <taxon>Bacteria</taxon>
        <taxon>Bacillati</taxon>
        <taxon>Actinomycetota</taxon>
        <taxon>Actinomycetes</taxon>
        <taxon>Kitasatosporales</taxon>
        <taxon>Streptomycetaceae</taxon>
        <taxon>Streptomyces</taxon>
    </lineage>
</organism>
<feature type="chain" id="PRO_5047138267" description="Secreted protein" evidence="1">
    <location>
        <begin position="24"/>
        <end position="175"/>
    </location>
</feature>
<proteinExistence type="predicted"/>
<accession>A0ABT7GTR5</accession>
<evidence type="ECO:0008006" key="4">
    <source>
        <dbReference type="Google" id="ProtNLM"/>
    </source>
</evidence>
<evidence type="ECO:0000313" key="3">
    <source>
        <dbReference type="Proteomes" id="UP001223390"/>
    </source>
</evidence>
<dbReference type="RefSeq" id="WP_285342214.1">
    <property type="nucleotide sequence ID" value="NZ_JASITI010000013.1"/>
</dbReference>
<dbReference type="EMBL" id="JASITI010000013">
    <property type="protein sequence ID" value="MDK9496649.1"/>
    <property type="molecule type" value="Genomic_DNA"/>
</dbReference>
<keyword evidence="1" id="KW-0732">Signal</keyword>
<keyword evidence="3" id="KW-1185">Reference proteome</keyword>
<reference evidence="2 3" key="1">
    <citation type="submission" date="2023-05" db="EMBL/GenBank/DDBJ databases">
        <title>Sequencing and Assembly of Streptomyces sp. NP73.</title>
        <authorList>
            <person name="Konwar A.N."/>
            <person name="Saikia K."/>
            <person name="Thakur D."/>
        </authorList>
    </citation>
    <scope>NUCLEOTIDE SEQUENCE [LARGE SCALE GENOMIC DNA]</scope>
    <source>
        <strain evidence="2 3">NP73</strain>
    </source>
</reference>
<evidence type="ECO:0000256" key="1">
    <source>
        <dbReference type="SAM" id="SignalP"/>
    </source>
</evidence>
<name>A0ABT7GTR5_9ACTN</name>
<feature type="signal peptide" evidence="1">
    <location>
        <begin position="1"/>
        <end position="23"/>
    </location>
</feature>
<gene>
    <name evidence="2" type="ORF">QEZ40_001232</name>
</gene>
<sequence length="175" mass="18350">MSPRKILATMTATAALMAGPVLTAEASTTTAFSQQTRAAGLSAAQTAGLQQQVDALLASDPSARQVSANKLSTAGGSVVLRAPGQTETRDLASPDTALACGNGHLCITDGNGNNYDYYRCGYYDFNGVGNGTFNNNQTSGTRARFYNSDGSERWSNVAKDTGTANWTPVFHIRPC</sequence>
<evidence type="ECO:0000313" key="2">
    <source>
        <dbReference type="EMBL" id="MDK9496649.1"/>
    </source>
</evidence>
<comment type="caution">
    <text evidence="2">The sequence shown here is derived from an EMBL/GenBank/DDBJ whole genome shotgun (WGS) entry which is preliminary data.</text>
</comment>